<keyword evidence="2" id="KW-1185">Reference proteome</keyword>
<protein>
    <submittedName>
        <fullName evidence="1">Uncharacterized protein</fullName>
    </submittedName>
</protein>
<organism evidence="1 2">
    <name type="scientific">Avena sativa</name>
    <name type="common">Oat</name>
    <dbReference type="NCBI Taxonomy" id="4498"/>
    <lineage>
        <taxon>Eukaryota</taxon>
        <taxon>Viridiplantae</taxon>
        <taxon>Streptophyta</taxon>
        <taxon>Embryophyta</taxon>
        <taxon>Tracheophyta</taxon>
        <taxon>Spermatophyta</taxon>
        <taxon>Magnoliopsida</taxon>
        <taxon>Liliopsida</taxon>
        <taxon>Poales</taxon>
        <taxon>Poaceae</taxon>
        <taxon>BOP clade</taxon>
        <taxon>Pooideae</taxon>
        <taxon>Poodae</taxon>
        <taxon>Poeae</taxon>
        <taxon>Poeae Chloroplast Group 1 (Aveneae type)</taxon>
        <taxon>Aveninae</taxon>
        <taxon>Avena</taxon>
    </lineage>
</organism>
<evidence type="ECO:0000313" key="1">
    <source>
        <dbReference type="EnsemblPlants" id="AVESA.00010b.r2.UnG1478430.1.CDS"/>
    </source>
</evidence>
<name>A0ACD6ARE3_AVESA</name>
<reference evidence="1" key="1">
    <citation type="submission" date="2025-09" db="UniProtKB">
        <authorList>
            <consortium name="EnsemblPlants"/>
        </authorList>
    </citation>
    <scope>IDENTIFICATION</scope>
</reference>
<proteinExistence type="predicted"/>
<dbReference type="EnsemblPlants" id="AVESA.00010b.r2.UnG1478430.1">
    <property type="protein sequence ID" value="AVESA.00010b.r2.UnG1478430.1.CDS"/>
    <property type="gene ID" value="AVESA.00010b.r2.UnG1478430"/>
</dbReference>
<accession>A0ACD6ARE3</accession>
<sequence>MSMPVKIGAWGGPGGGERNVQVTPGRLNSVTIHSGGTIDAISFTYVGTDYIEHSEGPWGRPLNTKSTITLDPTDYVTEISGTFGTAFDNDCVVTSLKISTFKEKDSKIYGKPNGTPFHIPVRDGGKILSANGTWLSIAAPYNNGQMAILEEQRTIYFFATNQISKGKQLSSRAA</sequence>
<dbReference type="Proteomes" id="UP001732700">
    <property type="component" value="Unassembled WGS sequence"/>
</dbReference>
<evidence type="ECO:0000313" key="2">
    <source>
        <dbReference type="Proteomes" id="UP001732700"/>
    </source>
</evidence>